<proteinExistence type="predicted"/>
<feature type="transmembrane region" description="Helical" evidence="1">
    <location>
        <begin position="35"/>
        <end position="55"/>
    </location>
</feature>
<dbReference type="InterPro" id="IPR012340">
    <property type="entry name" value="NA-bd_OB-fold"/>
</dbReference>
<keyword evidence="1" id="KW-0472">Membrane</keyword>
<feature type="transmembrane region" description="Helical" evidence="1">
    <location>
        <begin position="88"/>
        <end position="109"/>
    </location>
</feature>
<keyword evidence="1" id="KW-1133">Transmembrane helix</keyword>
<accession>A0A1I0F5W1</accession>
<evidence type="ECO:0000313" key="2">
    <source>
        <dbReference type="EMBL" id="SET53237.1"/>
    </source>
</evidence>
<dbReference type="Proteomes" id="UP000199800">
    <property type="component" value="Unassembled WGS sequence"/>
</dbReference>
<keyword evidence="1" id="KW-0812">Transmembrane</keyword>
<organism evidence="2 3">
    <name type="scientific">[Clostridium] polysaccharolyticum</name>
    <dbReference type="NCBI Taxonomy" id="29364"/>
    <lineage>
        <taxon>Bacteria</taxon>
        <taxon>Bacillati</taxon>
        <taxon>Bacillota</taxon>
        <taxon>Clostridia</taxon>
        <taxon>Lachnospirales</taxon>
        <taxon>Lachnospiraceae</taxon>
    </lineage>
</organism>
<dbReference type="AlphaFoldDB" id="A0A1I0F5W1"/>
<name>A0A1I0F5W1_9FIRM</name>
<evidence type="ECO:0000313" key="3">
    <source>
        <dbReference type="Proteomes" id="UP000199800"/>
    </source>
</evidence>
<keyword evidence="3" id="KW-1185">Reference proteome</keyword>
<evidence type="ECO:0000256" key="1">
    <source>
        <dbReference type="SAM" id="Phobius"/>
    </source>
</evidence>
<dbReference type="Gene3D" id="2.40.50.140">
    <property type="entry name" value="Nucleic acid-binding proteins"/>
    <property type="match status" value="1"/>
</dbReference>
<dbReference type="RefSeq" id="WP_092478730.1">
    <property type="nucleotide sequence ID" value="NZ_FOHN01000028.1"/>
</dbReference>
<evidence type="ECO:0008006" key="4">
    <source>
        <dbReference type="Google" id="ProtNLM"/>
    </source>
</evidence>
<protein>
    <recommendedName>
        <fullName evidence="4">NfeD-like C-terminal, partner-binding</fullName>
    </recommendedName>
</protein>
<dbReference type="STRING" id="29364.SAMN04487772_1289"/>
<gene>
    <name evidence="2" type="ORF">SAMN04487772_1289</name>
</gene>
<feature type="transmembrane region" description="Helical" evidence="1">
    <location>
        <begin position="62"/>
        <end position="82"/>
    </location>
</feature>
<reference evidence="2 3" key="1">
    <citation type="submission" date="2016-10" db="EMBL/GenBank/DDBJ databases">
        <authorList>
            <person name="de Groot N.N."/>
        </authorList>
    </citation>
    <scope>NUCLEOTIDE SEQUENCE [LARGE SCALE GENOMIC DNA]</scope>
    <source>
        <strain evidence="2 3">DSM 1801</strain>
    </source>
</reference>
<dbReference type="EMBL" id="FOHN01000028">
    <property type="protein sequence ID" value="SET53237.1"/>
    <property type="molecule type" value="Genomic_DNA"/>
</dbReference>
<dbReference type="OrthoDB" id="2048566at2"/>
<feature type="transmembrane region" description="Helical" evidence="1">
    <location>
        <begin position="7"/>
        <end position="29"/>
    </location>
</feature>
<sequence length="197" mass="21085">MERIYTVCLVAGVTIPLLSLILGGIFDVFEGILDGIFSLVDVGIGMDVSIGICGIDFCILPFSLQCLSAGAVVFGGIGLIIYNGTNLILANVIAGGAGYVIAVLFQTLIHKLKKIENTTYAKEDLILFDAKVINSIVKGGYGSVSITTYDGITTKYPAKAMDKTAYIKQDTIVQIDHFENNIAYVRVKASEDSGKFL</sequence>